<evidence type="ECO:0000313" key="10">
    <source>
        <dbReference type="Proteomes" id="UP000271974"/>
    </source>
</evidence>
<evidence type="ECO:0000256" key="7">
    <source>
        <dbReference type="ARBA" id="ARBA00023136"/>
    </source>
</evidence>
<keyword evidence="5 8" id="KW-0812">Transmembrane</keyword>
<dbReference type="PANTHER" id="PTHR21461:SF69">
    <property type="entry name" value="GLYCOSYLTRANSFERASE FAMILY 92 PROTEIN"/>
    <property type="match status" value="1"/>
</dbReference>
<sequence>MQKIHRRVYMVGFISMCALFFLVVHIKTSQVQSFFITALPEKPIENETAIPASKTIPVPAKVIPEVNKPPQEITKIALPEKPIENKTAIAASKTIPVLAKVVAEVNKPPQEITKIGNSPDFQSARGIGNLYFVHTALWTGDYVRITAIKPRGWPRDIFCFLWYSEDENSTSITVKATVKDLQFYTEVTSVGYIKCSLSGGEKEKKPPLYVGLTNQNTTWFGPKIKLLVENRDIDVDKISKMKSTAQNGHSGTGNGTGPEKNRVVEFTVCIPAMYNYGDAAQLVEKLEMVRLLGAGRVVLYETSIGANVRSVLELYTREWSQGNETLEVVVHSWKLPKISMHYLGQLATVDDCLYRYGWLSHYMVFNDMDEIMIPLRHENWSQLIAEREKSNPGSPAFMFLCSIMNKDHSSPAEGFEADAFFYGSSILSYTQRDVYIFEYKNKGKLIVNPRKVQSLEVHHIYEANGTTDVIPEDQGLLYHYRWPLRPCDPEVQDNRVVNKFGQRLLARLKSVWSKLDGVPKGGKRPPLNPTRATCKKVLKIGGKKLAPNVNHVAKTHQFVKTLIHSIYPSLHENF</sequence>
<protein>
    <recommendedName>
        <fullName evidence="8">Glycosyltransferase family 92 protein</fullName>
        <ecNumber evidence="8">2.4.1.-</ecNumber>
    </recommendedName>
</protein>
<evidence type="ECO:0000256" key="6">
    <source>
        <dbReference type="ARBA" id="ARBA00022989"/>
    </source>
</evidence>
<dbReference type="InterPro" id="IPR008166">
    <property type="entry name" value="Glyco_transf_92"/>
</dbReference>
<evidence type="ECO:0000256" key="5">
    <source>
        <dbReference type="ARBA" id="ARBA00022692"/>
    </source>
</evidence>
<comment type="caution">
    <text evidence="9">The sequence shown here is derived from an EMBL/GenBank/DDBJ whole genome shotgun (WGS) entry which is preliminary data.</text>
</comment>
<evidence type="ECO:0000256" key="4">
    <source>
        <dbReference type="ARBA" id="ARBA00022679"/>
    </source>
</evidence>
<dbReference type="Pfam" id="PF01697">
    <property type="entry name" value="Glyco_transf_92"/>
    <property type="match status" value="1"/>
</dbReference>
<dbReference type="EMBL" id="RQTK01000228">
    <property type="protein sequence ID" value="RUS83824.1"/>
    <property type="molecule type" value="Genomic_DNA"/>
</dbReference>
<evidence type="ECO:0000313" key="9">
    <source>
        <dbReference type="EMBL" id="RUS83824.1"/>
    </source>
</evidence>
<evidence type="ECO:0000256" key="3">
    <source>
        <dbReference type="ARBA" id="ARBA00022676"/>
    </source>
</evidence>
<gene>
    <name evidence="9" type="ORF">EGW08_008405</name>
</gene>
<evidence type="ECO:0000256" key="2">
    <source>
        <dbReference type="ARBA" id="ARBA00007647"/>
    </source>
</evidence>
<keyword evidence="10" id="KW-1185">Reference proteome</keyword>
<proteinExistence type="inferred from homology"/>
<comment type="similarity">
    <text evidence="2 8">Belongs to the glycosyltransferase 92 family.</text>
</comment>
<keyword evidence="4 8" id="KW-0808">Transferase</keyword>
<dbReference type="EC" id="2.4.1.-" evidence="8"/>
<comment type="subcellular location">
    <subcellularLocation>
        <location evidence="1">Membrane</location>
        <topology evidence="1">Single-pass membrane protein</topology>
    </subcellularLocation>
</comment>
<dbReference type="AlphaFoldDB" id="A0A433TQH3"/>
<evidence type="ECO:0000256" key="1">
    <source>
        <dbReference type="ARBA" id="ARBA00004167"/>
    </source>
</evidence>
<dbReference type="OrthoDB" id="6232146at2759"/>
<name>A0A433TQH3_ELYCH</name>
<accession>A0A433TQH3</accession>
<feature type="transmembrane region" description="Helical" evidence="8">
    <location>
        <begin position="7"/>
        <end position="26"/>
    </location>
</feature>
<keyword evidence="6 8" id="KW-1133">Transmembrane helix</keyword>
<keyword evidence="7 8" id="KW-0472">Membrane</keyword>
<keyword evidence="3 8" id="KW-0328">Glycosyltransferase</keyword>
<evidence type="ECO:0000256" key="8">
    <source>
        <dbReference type="RuleBase" id="RU366017"/>
    </source>
</evidence>
<reference evidence="9 10" key="1">
    <citation type="submission" date="2019-01" db="EMBL/GenBank/DDBJ databases">
        <title>A draft genome assembly of the solar-powered sea slug Elysia chlorotica.</title>
        <authorList>
            <person name="Cai H."/>
            <person name="Li Q."/>
            <person name="Fang X."/>
            <person name="Li J."/>
            <person name="Curtis N.E."/>
            <person name="Altenburger A."/>
            <person name="Shibata T."/>
            <person name="Feng M."/>
            <person name="Maeda T."/>
            <person name="Schwartz J.A."/>
            <person name="Shigenobu S."/>
            <person name="Lundholm N."/>
            <person name="Nishiyama T."/>
            <person name="Yang H."/>
            <person name="Hasebe M."/>
            <person name="Li S."/>
            <person name="Pierce S.K."/>
            <person name="Wang J."/>
        </authorList>
    </citation>
    <scope>NUCLEOTIDE SEQUENCE [LARGE SCALE GENOMIC DNA]</scope>
    <source>
        <strain evidence="9">EC2010</strain>
        <tissue evidence="9">Whole organism of an adult</tissue>
    </source>
</reference>
<dbReference type="GO" id="GO:0005737">
    <property type="term" value="C:cytoplasm"/>
    <property type="evidence" value="ECO:0007669"/>
    <property type="project" value="TreeGrafter"/>
</dbReference>
<dbReference type="GO" id="GO:0016757">
    <property type="term" value="F:glycosyltransferase activity"/>
    <property type="evidence" value="ECO:0007669"/>
    <property type="project" value="UniProtKB-UniRule"/>
</dbReference>
<dbReference type="Proteomes" id="UP000271974">
    <property type="component" value="Unassembled WGS sequence"/>
</dbReference>
<dbReference type="PANTHER" id="PTHR21461">
    <property type="entry name" value="GLYCOSYLTRANSFERASE FAMILY 92 PROTEIN"/>
    <property type="match status" value="1"/>
</dbReference>
<organism evidence="9 10">
    <name type="scientific">Elysia chlorotica</name>
    <name type="common">Eastern emerald elysia</name>
    <name type="synonym">Sea slug</name>
    <dbReference type="NCBI Taxonomy" id="188477"/>
    <lineage>
        <taxon>Eukaryota</taxon>
        <taxon>Metazoa</taxon>
        <taxon>Spiralia</taxon>
        <taxon>Lophotrochozoa</taxon>
        <taxon>Mollusca</taxon>
        <taxon>Gastropoda</taxon>
        <taxon>Heterobranchia</taxon>
        <taxon>Euthyneura</taxon>
        <taxon>Panpulmonata</taxon>
        <taxon>Sacoglossa</taxon>
        <taxon>Placobranchoidea</taxon>
        <taxon>Plakobranchidae</taxon>
        <taxon>Elysia</taxon>
    </lineage>
</organism>
<dbReference type="GO" id="GO:0016020">
    <property type="term" value="C:membrane"/>
    <property type="evidence" value="ECO:0007669"/>
    <property type="project" value="UniProtKB-SubCell"/>
</dbReference>